<dbReference type="Proteomes" id="UP001140217">
    <property type="component" value="Unassembled WGS sequence"/>
</dbReference>
<feature type="transmembrane region" description="Helical" evidence="9">
    <location>
        <begin position="12"/>
        <end position="36"/>
    </location>
</feature>
<dbReference type="GO" id="GO:0033188">
    <property type="term" value="F:sphingomyelin synthase activity"/>
    <property type="evidence" value="ECO:0007669"/>
    <property type="project" value="TreeGrafter"/>
</dbReference>
<accession>A0A9W8H8Q2</accession>
<dbReference type="AlphaFoldDB" id="A0A9W8H8Q2"/>
<feature type="transmembrane region" description="Helical" evidence="9">
    <location>
        <begin position="198"/>
        <end position="220"/>
    </location>
</feature>
<keyword evidence="7" id="KW-0443">Lipid metabolism</keyword>
<organism evidence="11 12">
    <name type="scientific">Coemansia javaensis</name>
    <dbReference type="NCBI Taxonomy" id="2761396"/>
    <lineage>
        <taxon>Eukaryota</taxon>
        <taxon>Fungi</taxon>
        <taxon>Fungi incertae sedis</taxon>
        <taxon>Zoopagomycota</taxon>
        <taxon>Kickxellomycotina</taxon>
        <taxon>Kickxellomycetes</taxon>
        <taxon>Kickxellales</taxon>
        <taxon>Kickxellaceae</taxon>
        <taxon>Coemansia</taxon>
    </lineage>
</organism>
<dbReference type="PANTHER" id="PTHR21290:SF25">
    <property type="entry name" value="SPHINGOMYELIN SYNTHASE-RELATED PROTEIN 1"/>
    <property type="match status" value="1"/>
</dbReference>
<dbReference type="GO" id="GO:0000139">
    <property type="term" value="C:Golgi membrane"/>
    <property type="evidence" value="ECO:0007669"/>
    <property type="project" value="TreeGrafter"/>
</dbReference>
<evidence type="ECO:0000256" key="2">
    <source>
        <dbReference type="ARBA" id="ARBA00005441"/>
    </source>
</evidence>
<evidence type="ECO:0000256" key="6">
    <source>
        <dbReference type="ARBA" id="ARBA00022989"/>
    </source>
</evidence>
<comment type="caution">
    <text evidence="11">The sequence shown here is derived from an EMBL/GenBank/DDBJ whole genome shotgun (WGS) entry which is preliminary data.</text>
</comment>
<keyword evidence="8 9" id="KW-0472">Membrane</keyword>
<gene>
    <name evidence="11" type="ORF">H4R18_004549</name>
</gene>
<keyword evidence="6 9" id="KW-1133">Transmembrane helix</keyword>
<dbReference type="InterPro" id="IPR025749">
    <property type="entry name" value="Sphingomyelin_synth-like_dom"/>
</dbReference>
<keyword evidence="4 9" id="KW-0812">Transmembrane</keyword>
<dbReference type="EMBL" id="JANBUL010000224">
    <property type="protein sequence ID" value="KAJ2778523.1"/>
    <property type="molecule type" value="Genomic_DNA"/>
</dbReference>
<sequence length="321" mass="35517">MAGRRRFVPLPLVAREALFTAFAVAVLFTVVVWMVFCQEWSDMRWAHRQRKMHGGGGGGGAHKSRYESLADVALDSFSYTWQRQISDMIVKTAMATAFFGCLAMARGWRARVIMTRRVAWIMAILYGIRSVTISITTMPPPAADCKPNLAGSTRELLLSVIPSMLTGETIACTDMIFSGHTTLLVASFLLWTRYARHWGFVAYSGMHTVIGIASVVMARLHYSVDILLAVAVVFFVFNLYFLSLEAAVRRRVAAGSPALADCVVLGYAPAATSSDDSIAELEKRLDAAPVHDIDAPQLLTNRIPTFFLPDIVAWMDGLWMR</sequence>
<evidence type="ECO:0000313" key="12">
    <source>
        <dbReference type="Proteomes" id="UP001140217"/>
    </source>
</evidence>
<comment type="subcellular location">
    <subcellularLocation>
        <location evidence="1">Membrane</location>
        <topology evidence="1">Multi-pass membrane protein</topology>
    </subcellularLocation>
</comment>
<evidence type="ECO:0000256" key="1">
    <source>
        <dbReference type="ARBA" id="ARBA00004141"/>
    </source>
</evidence>
<dbReference type="InterPro" id="IPR045221">
    <property type="entry name" value="Sphingomyelin_synth-like"/>
</dbReference>
<evidence type="ECO:0000256" key="8">
    <source>
        <dbReference type="ARBA" id="ARBA00023136"/>
    </source>
</evidence>
<keyword evidence="5" id="KW-0746">Sphingolipid metabolism</keyword>
<reference evidence="11" key="1">
    <citation type="submission" date="2022-07" db="EMBL/GenBank/DDBJ databases">
        <title>Phylogenomic reconstructions and comparative analyses of Kickxellomycotina fungi.</title>
        <authorList>
            <person name="Reynolds N.K."/>
            <person name="Stajich J.E."/>
            <person name="Barry K."/>
            <person name="Grigoriev I.V."/>
            <person name="Crous P."/>
            <person name="Smith M.E."/>
        </authorList>
    </citation>
    <scope>NUCLEOTIDE SEQUENCE</scope>
    <source>
        <strain evidence="11">NBRC 105414</strain>
    </source>
</reference>
<feature type="transmembrane region" description="Helical" evidence="9">
    <location>
        <begin position="88"/>
        <end position="105"/>
    </location>
</feature>
<dbReference type="PANTHER" id="PTHR21290">
    <property type="entry name" value="SPHINGOMYELIN SYNTHETASE"/>
    <property type="match status" value="1"/>
</dbReference>
<feature type="transmembrane region" description="Helical" evidence="9">
    <location>
        <begin position="117"/>
        <end position="136"/>
    </location>
</feature>
<dbReference type="GO" id="GO:0005886">
    <property type="term" value="C:plasma membrane"/>
    <property type="evidence" value="ECO:0007669"/>
    <property type="project" value="TreeGrafter"/>
</dbReference>
<keyword evidence="12" id="KW-1185">Reference proteome</keyword>
<dbReference type="GO" id="GO:0046513">
    <property type="term" value="P:ceramide biosynthetic process"/>
    <property type="evidence" value="ECO:0007669"/>
    <property type="project" value="TreeGrafter"/>
</dbReference>
<dbReference type="GO" id="GO:0047493">
    <property type="term" value="F:ceramide cholinephosphotransferase activity"/>
    <property type="evidence" value="ECO:0007669"/>
    <property type="project" value="TreeGrafter"/>
</dbReference>
<dbReference type="Pfam" id="PF14360">
    <property type="entry name" value="PAP2_C"/>
    <property type="match status" value="1"/>
</dbReference>
<evidence type="ECO:0000256" key="9">
    <source>
        <dbReference type="SAM" id="Phobius"/>
    </source>
</evidence>
<evidence type="ECO:0000259" key="10">
    <source>
        <dbReference type="Pfam" id="PF14360"/>
    </source>
</evidence>
<proteinExistence type="inferred from homology"/>
<feature type="transmembrane region" description="Helical" evidence="9">
    <location>
        <begin position="226"/>
        <end position="244"/>
    </location>
</feature>
<dbReference type="GO" id="GO:0005789">
    <property type="term" value="C:endoplasmic reticulum membrane"/>
    <property type="evidence" value="ECO:0007669"/>
    <property type="project" value="TreeGrafter"/>
</dbReference>
<evidence type="ECO:0000256" key="7">
    <source>
        <dbReference type="ARBA" id="ARBA00023098"/>
    </source>
</evidence>
<keyword evidence="3" id="KW-0808">Transferase</keyword>
<feature type="domain" description="Sphingomyelin synthase-like" evidence="10">
    <location>
        <begin position="172"/>
        <end position="240"/>
    </location>
</feature>
<name>A0A9W8H8Q2_9FUNG</name>
<dbReference type="OrthoDB" id="422827at2759"/>
<comment type="similarity">
    <text evidence="2">Belongs to the sphingomyelin synthase family.</text>
</comment>
<evidence type="ECO:0000256" key="5">
    <source>
        <dbReference type="ARBA" id="ARBA00022919"/>
    </source>
</evidence>
<evidence type="ECO:0000313" key="11">
    <source>
        <dbReference type="EMBL" id="KAJ2778523.1"/>
    </source>
</evidence>
<evidence type="ECO:0000256" key="4">
    <source>
        <dbReference type="ARBA" id="ARBA00022692"/>
    </source>
</evidence>
<evidence type="ECO:0000256" key="3">
    <source>
        <dbReference type="ARBA" id="ARBA00022679"/>
    </source>
</evidence>
<protein>
    <recommendedName>
        <fullName evidence="10">Sphingomyelin synthase-like domain-containing protein</fullName>
    </recommendedName>
</protein>